<keyword evidence="5" id="KW-0812">Transmembrane</keyword>
<evidence type="ECO:0000256" key="5">
    <source>
        <dbReference type="ARBA" id="ARBA00022692"/>
    </source>
</evidence>
<keyword evidence="6 11" id="KW-0732">Signal</keyword>
<comment type="subcellular location">
    <subcellularLocation>
        <location evidence="1">Cell outer membrane</location>
        <topology evidence="1">Multi-pass membrane protein</topology>
    </subcellularLocation>
</comment>
<organism evidence="13 15">
    <name type="scientific">Morococcus cerebrosus</name>
    <dbReference type="NCBI Taxonomy" id="1056807"/>
    <lineage>
        <taxon>Bacteria</taxon>
        <taxon>Pseudomonadati</taxon>
        <taxon>Pseudomonadota</taxon>
        <taxon>Betaproteobacteria</taxon>
        <taxon>Neisseriales</taxon>
        <taxon>Neisseriaceae</taxon>
        <taxon>Morococcus</taxon>
    </lineage>
</organism>
<evidence type="ECO:0000313" key="13">
    <source>
        <dbReference type="EMBL" id="KIC12536.1"/>
    </source>
</evidence>
<name>A0A0C1H467_9NEIS</name>
<gene>
    <name evidence="13" type="ORF">MCC93_04550</name>
    <name evidence="14" type="ORF">MON37_07100</name>
</gene>
<keyword evidence="9" id="KW-0472">Membrane</keyword>
<dbReference type="PANTHER" id="PTHR34501">
    <property type="entry name" value="PROTEIN YDDL-RELATED"/>
    <property type="match status" value="1"/>
</dbReference>
<dbReference type="InterPro" id="IPR050298">
    <property type="entry name" value="Gram-neg_bact_OMP"/>
</dbReference>
<comment type="subunit">
    <text evidence="2">Homotrimer.</text>
</comment>
<keyword evidence="3" id="KW-0813">Transport</keyword>
<protein>
    <submittedName>
        <fullName evidence="13">Membrane protein</fullName>
    </submittedName>
    <submittedName>
        <fullName evidence="14">Porin</fullName>
    </submittedName>
</protein>
<accession>A0A0C1H467</accession>
<dbReference type="PANTHER" id="PTHR34501:SF9">
    <property type="entry name" value="MAJOR OUTER MEMBRANE PROTEIN P.IA"/>
    <property type="match status" value="1"/>
</dbReference>
<feature type="signal peptide" evidence="11">
    <location>
        <begin position="1"/>
        <end position="19"/>
    </location>
</feature>
<evidence type="ECO:0000256" key="3">
    <source>
        <dbReference type="ARBA" id="ARBA00022448"/>
    </source>
</evidence>
<keyword evidence="7" id="KW-0406">Ion transport</keyword>
<dbReference type="InterPro" id="IPR002299">
    <property type="entry name" value="Porin_Neis"/>
</dbReference>
<evidence type="ECO:0000313" key="16">
    <source>
        <dbReference type="Proteomes" id="UP000829504"/>
    </source>
</evidence>
<keyword evidence="16" id="KW-1185">Reference proteome</keyword>
<evidence type="ECO:0000256" key="9">
    <source>
        <dbReference type="ARBA" id="ARBA00023136"/>
    </source>
</evidence>
<reference evidence="14 16" key="2">
    <citation type="submission" date="2022-03" db="EMBL/GenBank/DDBJ databases">
        <title>Genome sequencing of Morococcus cerebrosus.</title>
        <authorList>
            <person name="Baek M.-G."/>
            <person name="Yi H."/>
        </authorList>
    </citation>
    <scope>NUCLEOTIDE SEQUENCE [LARGE SCALE GENOMIC DNA]</scope>
    <source>
        <strain evidence="14 16">CIP 81.93</strain>
    </source>
</reference>
<evidence type="ECO:0000259" key="12">
    <source>
        <dbReference type="Pfam" id="PF13609"/>
    </source>
</evidence>
<dbReference type="GO" id="GO:0046930">
    <property type="term" value="C:pore complex"/>
    <property type="evidence" value="ECO:0007669"/>
    <property type="project" value="UniProtKB-KW"/>
</dbReference>
<proteinExistence type="predicted"/>
<evidence type="ECO:0000256" key="4">
    <source>
        <dbReference type="ARBA" id="ARBA00022452"/>
    </source>
</evidence>
<dbReference type="AlphaFoldDB" id="A0A0C1H467"/>
<sequence>MKKLLMIAVAVPLAAPALASDNEAKIGGRIFTSIEHERNGKGQSATDISDNNSRIWIMGSEKLDKDLKLIYGVNSFVAFDYNGWSTDDSYIGLRGDFGTVRAGWLSTPMHYLTGEQDAFNGNNHTQTMGRMTRFGGREIALNYESKTFDNGFNYRVQIAPGANKYKDRKRNSDWMAGLGLHYKHPTNGFNAHYALEYARNGSPDDTKDRQVHSMKVGYDKDNLYLAAGMMYARNVADKFHWEDETKTNTNTRDFQVTAGYTMGNITPKLGVAYGRSDTGKNYKQLAFNTEYKFSKRTTLSFNSGVVKESKDPKTGWAAGISLEHSLQ</sequence>
<dbReference type="RefSeq" id="WP_039405350.1">
    <property type="nucleotide sequence ID" value="NZ_CP094242.1"/>
</dbReference>
<dbReference type="Proteomes" id="UP000829504">
    <property type="component" value="Chromosome"/>
</dbReference>
<dbReference type="InterPro" id="IPR023614">
    <property type="entry name" value="Porin_dom_sf"/>
</dbReference>
<dbReference type="Gene3D" id="2.40.160.10">
    <property type="entry name" value="Porin"/>
    <property type="match status" value="1"/>
</dbReference>
<dbReference type="SUPFAM" id="SSF56935">
    <property type="entry name" value="Porins"/>
    <property type="match status" value="1"/>
</dbReference>
<evidence type="ECO:0000256" key="8">
    <source>
        <dbReference type="ARBA" id="ARBA00023114"/>
    </source>
</evidence>
<feature type="chain" id="PRO_5002133710" evidence="11">
    <location>
        <begin position="20"/>
        <end position="327"/>
    </location>
</feature>
<dbReference type="InterPro" id="IPR033900">
    <property type="entry name" value="Gram_neg_porin_domain"/>
</dbReference>
<evidence type="ECO:0000256" key="1">
    <source>
        <dbReference type="ARBA" id="ARBA00004571"/>
    </source>
</evidence>
<evidence type="ECO:0000313" key="15">
    <source>
        <dbReference type="Proteomes" id="UP000031390"/>
    </source>
</evidence>
<evidence type="ECO:0000256" key="7">
    <source>
        <dbReference type="ARBA" id="ARBA00023065"/>
    </source>
</evidence>
<evidence type="ECO:0000256" key="11">
    <source>
        <dbReference type="SAM" id="SignalP"/>
    </source>
</evidence>
<feature type="domain" description="Porin" evidence="12">
    <location>
        <begin position="8"/>
        <end position="302"/>
    </location>
</feature>
<dbReference type="Proteomes" id="UP000031390">
    <property type="component" value="Unassembled WGS sequence"/>
</dbReference>
<keyword evidence="10" id="KW-0998">Cell outer membrane</keyword>
<dbReference type="EMBL" id="JUFZ01000016">
    <property type="protein sequence ID" value="KIC12536.1"/>
    <property type="molecule type" value="Genomic_DNA"/>
</dbReference>
<dbReference type="Pfam" id="PF13609">
    <property type="entry name" value="Porin_4"/>
    <property type="match status" value="1"/>
</dbReference>
<keyword evidence="8" id="KW-0626">Porin</keyword>
<dbReference type="PATRIC" id="fig|1056807.3.peg.438"/>
<dbReference type="EMBL" id="CP094242">
    <property type="protein sequence ID" value="UNV86466.1"/>
    <property type="molecule type" value="Genomic_DNA"/>
</dbReference>
<evidence type="ECO:0000256" key="2">
    <source>
        <dbReference type="ARBA" id="ARBA00011233"/>
    </source>
</evidence>
<dbReference type="CDD" id="cd00342">
    <property type="entry name" value="gram_neg_porins"/>
    <property type="match status" value="1"/>
</dbReference>
<dbReference type="GO" id="GO:0015288">
    <property type="term" value="F:porin activity"/>
    <property type="evidence" value="ECO:0007669"/>
    <property type="project" value="UniProtKB-KW"/>
</dbReference>
<evidence type="ECO:0000256" key="6">
    <source>
        <dbReference type="ARBA" id="ARBA00022729"/>
    </source>
</evidence>
<keyword evidence="4" id="KW-1134">Transmembrane beta strand</keyword>
<dbReference type="PRINTS" id="PR00184">
    <property type="entry name" value="NEISSPPORIN"/>
</dbReference>
<evidence type="ECO:0000313" key="14">
    <source>
        <dbReference type="EMBL" id="UNV86466.1"/>
    </source>
</evidence>
<dbReference type="GO" id="GO:0009279">
    <property type="term" value="C:cell outer membrane"/>
    <property type="evidence" value="ECO:0007669"/>
    <property type="project" value="UniProtKB-SubCell"/>
</dbReference>
<dbReference type="GO" id="GO:0006811">
    <property type="term" value="P:monoatomic ion transport"/>
    <property type="evidence" value="ECO:0007669"/>
    <property type="project" value="UniProtKB-KW"/>
</dbReference>
<reference evidence="13 15" key="1">
    <citation type="submission" date="2014-12" db="EMBL/GenBank/DDBJ databases">
        <title>Genome sequence of Morococcus cerebrosus.</title>
        <authorList>
            <person name="Shin S.-K."/>
            <person name="Yi H."/>
        </authorList>
    </citation>
    <scope>NUCLEOTIDE SEQUENCE [LARGE SCALE GENOMIC DNA]</scope>
    <source>
        <strain evidence="13 15">CIP 81.93</strain>
    </source>
</reference>
<evidence type="ECO:0000256" key="10">
    <source>
        <dbReference type="ARBA" id="ARBA00023237"/>
    </source>
</evidence>